<dbReference type="RefSeq" id="WP_336823940.1">
    <property type="nucleotide sequence ID" value="NZ_JBHTLT010000020.1"/>
</dbReference>
<dbReference type="EMBL" id="JBHTLT010000020">
    <property type="protein sequence ID" value="MFD1204309.1"/>
    <property type="molecule type" value="Genomic_DNA"/>
</dbReference>
<protein>
    <submittedName>
        <fullName evidence="1">Transcriptional regulator</fullName>
    </submittedName>
</protein>
<dbReference type="Proteomes" id="UP001597231">
    <property type="component" value="Unassembled WGS sequence"/>
</dbReference>
<comment type="caution">
    <text evidence="1">The sequence shown here is derived from an EMBL/GenBank/DDBJ whole genome shotgun (WGS) entry which is preliminary data.</text>
</comment>
<gene>
    <name evidence="1" type="ORF">ACFQ38_04095</name>
</gene>
<keyword evidence="2" id="KW-1185">Reference proteome</keyword>
<evidence type="ECO:0000313" key="2">
    <source>
        <dbReference type="Proteomes" id="UP001597231"/>
    </source>
</evidence>
<reference evidence="2" key="1">
    <citation type="journal article" date="2019" name="Int. J. Syst. Evol. Microbiol.">
        <title>The Global Catalogue of Microorganisms (GCM) 10K type strain sequencing project: providing services to taxonomists for standard genome sequencing and annotation.</title>
        <authorList>
            <consortium name="The Broad Institute Genomics Platform"/>
            <consortium name="The Broad Institute Genome Sequencing Center for Infectious Disease"/>
            <person name="Wu L."/>
            <person name="Ma J."/>
        </authorList>
    </citation>
    <scope>NUCLEOTIDE SEQUENCE [LARGE SCALE GENOMIC DNA]</scope>
    <source>
        <strain evidence="2">CCUG 53915</strain>
    </source>
</reference>
<name>A0ABW3TWC1_9BACL</name>
<sequence length="74" mass="8464">MRKELEKALKFGDVLLMVYMANDGTITKRTIKVLQIGNTSFRAFCYLRKGKRTFSIENVLAIIPAKRTEKRAIG</sequence>
<accession>A0ABW3TWC1</accession>
<evidence type="ECO:0000313" key="1">
    <source>
        <dbReference type="EMBL" id="MFD1204309.1"/>
    </source>
</evidence>
<proteinExistence type="predicted"/>
<organism evidence="1 2">
    <name type="scientific">Sporosarcina contaminans</name>
    <dbReference type="NCBI Taxonomy" id="633403"/>
    <lineage>
        <taxon>Bacteria</taxon>
        <taxon>Bacillati</taxon>
        <taxon>Bacillota</taxon>
        <taxon>Bacilli</taxon>
        <taxon>Bacillales</taxon>
        <taxon>Caryophanaceae</taxon>
        <taxon>Sporosarcina</taxon>
    </lineage>
</organism>